<evidence type="ECO:0000256" key="1">
    <source>
        <dbReference type="ARBA" id="ARBA00023125"/>
    </source>
</evidence>
<dbReference type="InterPro" id="IPR050807">
    <property type="entry name" value="TransReg_Diox_bact_type"/>
</dbReference>
<protein>
    <submittedName>
        <fullName evidence="4">Transcriptional regulator with XRE-family HTH domain</fullName>
    </submittedName>
</protein>
<dbReference type="AlphaFoldDB" id="A0A4R1HXR2"/>
<keyword evidence="5" id="KW-1185">Reference proteome</keyword>
<comment type="caution">
    <text evidence="4">The sequence shown here is derived from an EMBL/GenBank/DDBJ whole genome shotgun (WGS) entry which is preliminary data.</text>
</comment>
<evidence type="ECO:0000313" key="4">
    <source>
        <dbReference type="EMBL" id="TCK24859.1"/>
    </source>
</evidence>
<dbReference type="Pfam" id="PF01381">
    <property type="entry name" value="HTH_3"/>
    <property type="match status" value="1"/>
</dbReference>
<evidence type="ECO:0000313" key="5">
    <source>
        <dbReference type="Proteomes" id="UP000295560"/>
    </source>
</evidence>
<dbReference type="GO" id="GO:0003700">
    <property type="term" value="F:DNA-binding transcription factor activity"/>
    <property type="evidence" value="ECO:0007669"/>
    <property type="project" value="TreeGrafter"/>
</dbReference>
<proteinExistence type="predicted"/>
<dbReference type="InterPro" id="IPR010982">
    <property type="entry name" value="Lambda_DNA-bd_dom_sf"/>
</dbReference>
<dbReference type="GO" id="GO:0003677">
    <property type="term" value="F:DNA binding"/>
    <property type="evidence" value="ECO:0007669"/>
    <property type="project" value="UniProtKB-KW"/>
</dbReference>
<dbReference type="RefSeq" id="WP_132421250.1">
    <property type="nucleotide sequence ID" value="NZ_SMFZ01000001.1"/>
</dbReference>
<dbReference type="PANTHER" id="PTHR46797">
    <property type="entry name" value="HTH-TYPE TRANSCRIPTIONAL REGULATOR"/>
    <property type="match status" value="1"/>
</dbReference>
<dbReference type="OrthoDB" id="70105at2"/>
<dbReference type="InterPro" id="IPR001387">
    <property type="entry name" value="Cro/C1-type_HTH"/>
</dbReference>
<dbReference type="SMART" id="SM00530">
    <property type="entry name" value="HTH_XRE"/>
    <property type="match status" value="1"/>
</dbReference>
<feature type="region of interest" description="Disordered" evidence="2">
    <location>
        <begin position="1"/>
        <end position="24"/>
    </location>
</feature>
<dbReference type="PROSITE" id="PS50943">
    <property type="entry name" value="HTH_CROC1"/>
    <property type="match status" value="1"/>
</dbReference>
<dbReference type="PANTHER" id="PTHR46797:SF1">
    <property type="entry name" value="METHYLPHOSPHONATE SYNTHASE"/>
    <property type="match status" value="1"/>
</dbReference>
<gene>
    <name evidence="4" type="ORF">EV378_0652</name>
</gene>
<dbReference type="EMBL" id="SMFZ01000001">
    <property type="protein sequence ID" value="TCK24859.1"/>
    <property type="molecule type" value="Genomic_DNA"/>
</dbReference>
<accession>A0A4R1HXR2</accession>
<evidence type="ECO:0000259" key="3">
    <source>
        <dbReference type="PROSITE" id="PS50943"/>
    </source>
</evidence>
<organism evidence="4 5">
    <name type="scientific">Pseudonocardia endophytica</name>
    <dbReference type="NCBI Taxonomy" id="401976"/>
    <lineage>
        <taxon>Bacteria</taxon>
        <taxon>Bacillati</taxon>
        <taxon>Actinomycetota</taxon>
        <taxon>Actinomycetes</taxon>
        <taxon>Pseudonocardiales</taxon>
        <taxon>Pseudonocardiaceae</taxon>
        <taxon>Pseudonocardia</taxon>
    </lineage>
</organism>
<dbReference type="SUPFAM" id="SSF47413">
    <property type="entry name" value="lambda repressor-like DNA-binding domains"/>
    <property type="match status" value="1"/>
</dbReference>
<name>A0A4R1HXR2_PSEEN</name>
<feature type="region of interest" description="Disordered" evidence="2">
    <location>
        <begin position="88"/>
        <end position="127"/>
    </location>
</feature>
<dbReference type="GO" id="GO:0005829">
    <property type="term" value="C:cytosol"/>
    <property type="evidence" value="ECO:0007669"/>
    <property type="project" value="TreeGrafter"/>
</dbReference>
<feature type="domain" description="HTH cro/C1-type" evidence="3">
    <location>
        <begin position="34"/>
        <end position="88"/>
    </location>
</feature>
<dbReference type="Proteomes" id="UP000295560">
    <property type="component" value="Unassembled WGS sequence"/>
</dbReference>
<evidence type="ECO:0000256" key="2">
    <source>
        <dbReference type="SAM" id="MobiDB-lite"/>
    </source>
</evidence>
<feature type="compositionally biased region" description="Basic and acidic residues" evidence="2">
    <location>
        <begin position="97"/>
        <end position="111"/>
    </location>
</feature>
<dbReference type="CDD" id="cd00093">
    <property type="entry name" value="HTH_XRE"/>
    <property type="match status" value="1"/>
</dbReference>
<reference evidence="4 5" key="1">
    <citation type="submission" date="2019-03" db="EMBL/GenBank/DDBJ databases">
        <title>Sequencing the genomes of 1000 actinobacteria strains.</title>
        <authorList>
            <person name="Klenk H.-P."/>
        </authorList>
    </citation>
    <scope>NUCLEOTIDE SEQUENCE [LARGE SCALE GENOMIC DNA]</scope>
    <source>
        <strain evidence="4 5">DSM 44969</strain>
    </source>
</reference>
<sequence>MSRSERNGSAPGAGRSERRNPAEAALSNALGGFIRAQRQMAKLSLREMASMTSVSNAYLSQVERGLHQPSLKVLRSIADALQLSTDQMLSQAGWASPDREDDGHAAPEERVATGPGGTEAAIRADERLSDEQKKALIGVYRSFVDRAPSGA</sequence>
<keyword evidence="1" id="KW-0238">DNA-binding</keyword>
<dbReference type="Gene3D" id="1.10.260.40">
    <property type="entry name" value="lambda repressor-like DNA-binding domains"/>
    <property type="match status" value="1"/>
</dbReference>